<dbReference type="GO" id="GO:0008234">
    <property type="term" value="F:cysteine-type peptidase activity"/>
    <property type="evidence" value="ECO:0007669"/>
    <property type="project" value="UniProtKB-KW"/>
</dbReference>
<organism evidence="6 7">
    <name type="scientific">Aquibium carbonis</name>
    <dbReference type="NCBI Taxonomy" id="2495581"/>
    <lineage>
        <taxon>Bacteria</taxon>
        <taxon>Pseudomonadati</taxon>
        <taxon>Pseudomonadota</taxon>
        <taxon>Alphaproteobacteria</taxon>
        <taxon>Hyphomicrobiales</taxon>
        <taxon>Phyllobacteriaceae</taxon>
        <taxon>Aquibium</taxon>
    </lineage>
</organism>
<evidence type="ECO:0000256" key="2">
    <source>
        <dbReference type="ARBA" id="ARBA00022670"/>
    </source>
</evidence>
<keyword evidence="4" id="KW-0788">Thiol protease</keyword>
<dbReference type="EMBL" id="RWKW01000016">
    <property type="protein sequence ID" value="RST87488.1"/>
    <property type="molecule type" value="Genomic_DNA"/>
</dbReference>
<dbReference type="Gene3D" id="3.90.1720.10">
    <property type="entry name" value="endopeptidase domain like (from Nostoc punctiforme)"/>
    <property type="match status" value="1"/>
</dbReference>
<accession>A0A3R9YBG7</accession>
<feature type="domain" description="NlpC/P60" evidence="5">
    <location>
        <begin position="161"/>
        <end position="286"/>
    </location>
</feature>
<proteinExistence type="inferred from homology"/>
<dbReference type="InterPro" id="IPR038765">
    <property type="entry name" value="Papain-like_cys_pep_sf"/>
</dbReference>
<keyword evidence="3" id="KW-0378">Hydrolase</keyword>
<evidence type="ECO:0000256" key="1">
    <source>
        <dbReference type="ARBA" id="ARBA00007074"/>
    </source>
</evidence>
<evidence type="ECO:0000256" key="4">
    <source>
        <dbReference type="ARBA" id="ARBA00022807"/>
    </source>
</evidence>
<dbReference type="Gene3D" id="2.30.30.40">
    <property type="entry name" value="SH3 Domains"/>
    <property type="match status" value="1"/>
</dbReference>
<evidence type="ECO:0000259" key="5">
    <source>
        <dbReference type="PROSITE" id="PS51935"/>
    </source>
</evidence>
<dbReference type="PROSITE" id="PS51935">
    <property type="entry name" value="NLPC_P60"/>
    <property type="match status" value="1"/>
</dbReference>
<evidence type="ECO:0000313" key="7">
    <source>
        <dbReference type="Proteomes" id="UP000278398"/>
    </source>
</evidence>
<dbReference type="OrthoDB" id="9813368at2"/>
<keyword evidence="7" id="KW-1185">Reference proteome</keyword>
<dbReference type="RefSeq" id="WP_126698419.1">
    <property type="nucleotide sequence ID" value="NZ_RWKW01000016.1"/>
</dbReference>
<evidence type="ECO:0000256" key="3">
    <source>
        <dbReference type="ARBA" id="ARBA00022801"/>
    </source>
</evidence>
<dbReference type="PANTHER" id="PTHR47053:SF1">
    <property type="entry name" value="MUREIN DD-ENDOPEPTIDASE MEPH-RELATED"/>
    <property type="match status" value="1"/>
</dbReference>
<protein>
    <submittedName>
        <fullName evidence="6">Peptidase P60</fullName>
    </submittedName>
</protein>
<dbReference type="SUPFAM" id="SSF54001">
    <property type="entry name" value="Cysteine proteinases"/>
    <property type="match status" value="1"/>
</dbReference>
<dbReference type="PANTHER" id="PTHR47053">
    <property type="entry name" value="MUREIN DD-ENDOPEPTIDASE MEPH-RELATED"/>
    <property type="match status" value="1"/>
</dbReference>
<evidence type="ECO:0000313" key="6">
    <source>
        <dbReference type="EMBL" id="RST87488.1"/>
    </source>
</evidence>
<dbReference type="GO" id="GO:0006508">
    <property type="term" value="P:proteolysis"/>
    <property type="evidence" value="ECO:0007669"/>
    <property type="project" value="UniProtKB-KW"/>
</dbReference>
<dbReference type="Proteomes" id="UP000278398">
    <property type="component" value="Unassembled WGS sequence"/>
</dbReference>
<comment type="caution">
    <text evidence="6">The sequence shown here is derived from an EMBL/GenBank/DDBJ whole genome shotgun (WGS) entry which is preliminary data.</text>
</comment>
<dbReference type="Pfam" id="PF00877">
    <property type="entry name" value="NLPC_P60"/>
    <property type="match status" value="1"/>
</dbReference>
<dbReference type="Pfam" id="PF18348">
    <property type="entry name" value="SH3_16"/>
    <property type="match status" value="1"/>
</dbReference>
<dbReference type="InterPro" id="IPR051202">
    <property type="entry name" value="Peptidase_C40"/>
</dbReference>
<gene>
    <name evidence="6" type="ORF">EJC49_05285</name>
</gene>
<keyword evidence="2" id="KW-0645">Protease</keyword>
<dbReference type="AlphaFoldDB" id="A0A3R9YBG7"/>
<sequence>MTSLDKRLHAYRPDLADARLKGRVDAERFVDGKPMRVNRPVLDMLAGPSRDSGLNTQLLLGAPVAVFDQRDGLAWVQAAEDGYVGYVEAGGLGELERAPTHVVFAPRTFLYREPDMKKPRDEVLSMGSVVEVVGETESRGTLYALLASGQAAVATHLRPLSEPATDWVAVAETLEHTPYLWGGASAFGIDCSGLVQLAMRMAGRAVPRDSDMQAAGLGEALDPATEPAALQRGDLVFWQGHVAIVTGPDALLHANGHSMSVSREPLSAAIARIGYLYGQPTGFRRP</sequence>
<dbReference type="InterPro" id="IPR000064">
    <property type="entry name" value="NLP_P60_dom"/>
</dbReference>
<comment type="similarity">
    <text evidence="1">Belongs to the peptidase C40 family.</text>
</comment>
<reference evidence="6 7" key="1">
    <citation type="submission" date="2018-12" db="EMBL/GenBank/DDBJ databases">
        <title>Mesorhizobium carbonis sp. nov., isolated from coal mine water.</title>
        <authorList>
            <person name="Xin W."/>
            <person name="Xu Z."/>
            <person name="Xiang F."/>
            <person name="Zhang J."/>
            <person name="Xi L."/>
            <person name="Liu J."/>
        </authorList>
    </citation>
    <scope>NUCLEOTIDE SEQUENCE [LARGE SCALE GENOMIC DNA]</scope>
    <source>
        <strain evidence="6 7">B2.3</strain>
    </source>
</reference>
<name>A0A3R9YBG7_9HYPH</name>
<dbReference type="InterPro" id="IPR041382">
    <property type="entry name" value="SH3_16"/>
</dbReference>